<evidence type="ECO:0000256" key="2">
    <source>
        <dbReference type="ARBA" id="ARBA00012732"/>
    </source>
</evidence>
<dbReference type="PANTHER" id="PTHR11195">
    <property type="entry name" value="DESTABILASE-RELATED"/>
    <property type="match status" value="1"/>
</dbReference>
<name>A0A2J7PI97_9NEOP</name>
<dbReference type="GO" id="GO:0042742">
    <property type="term" value="P:defense response to bacterium"/>
    <property type="evidence" value="ECO:0007669"/>
    <property type="project" value="UniProtKB-KW"/>
</dbReference>
<keyword evidence="6" id="KW-0326">Glycosidase</keyword>
<evidence type="ECO:0000256" key="3">
    <source>
        <dbReference type="ARBA" id="ARBA00022529"/>
    </source>
</evidence>
<feature type="disulfide bond" evidence="7">
    <location>
        <begin position="11"/>
        <end position="95"/>
    </location>
</feature>
<evidence type="ECO:0000256" key="1">
    <source>
        <dbReference type="ARBA" id="ARBA00000632"/>
    </source>
</evidence>
<dbReference type="AlphaFoldDB" id="A0A2J7PI97"/>
<comment type="catalytic activity">
    <reaction evidence="1">
        <text>Hydrolysis of (1-&gt;4)-beta-linkages between N-acetylmuramic acid and N-acetyl-D-glucosamine residues in a peptidoglycan and between N-acetyl-D-glucosamine residues in chitodextrins.</text>
        <dbReference type="EC" id="3.2.1.17"/>
    </reaction>
</comment>
<dbReference type="InParanoid" id="A0A2J7PI97"/>
<evidence type="ECO:0000256" key="5">
    <source>
        <dbReference type="ARBA" id="ARBA00022801"/>
    </source>
</evidence>
<feature type="disulfide bond" evidence="7">
    <location>
        <begin position="28"/>
        <end position="33"/>
    </location>
</feature>
<dbReference type="PANTHER" id="PTHR11195:SF22">
    <property type="entry name" value="LYSOZYME"/>
    <property type="match status" value="1"/>
</dbReference>
<keyword evidence="7" id="KW-1015">Disulfide bond</keyword>
<dbReference type="FunFam" id="1.10.530.10:FF:000019">
    <property type="entry name" value="lysozyme"/>
    <property type="match status" value="1"/>
</dbReference>
<organism evidence="8 9">
    <name type="scientific">Cryptotermes secundus</name>
    <dbReference type="NCBI Taxonomy" id="105785"/>
    <lineage>
        <taxon>Eukaryota</taxon>
        <taxon>Metazoa</taxon>
        <taxon>Ecdysozoa</taxon>
        <taxon>Arthropoda</taxon>
        <taxon>Hexapoda</taxon>
        <taxon>Insecta</taxon>
        <taxon>Pterygota</taxon>
        <taxon>Neoptera</taxon>
        <taxon>Polyneoptera</taxon>
        <taxon>Dictyoptera</taxon>
        <taxon>Blattodea</taxon>
        <taxon>Blattoidea</taxon>
        <taxon>Termitoidae</taxon>
        <taxon>Kalotermitidae</taxon>
        <taxon>Cryptotermitinae</taxon>
        <taxon>Cryptotermes</taxon>
    </lineage>
</organism>
<dbReference type="OrthoDB" id="6337871at2759"/>
<evidence type="ECO:0000256" key="6">
    <source>
        <dbReference type="ARBA" id="ARBA00023295"/>
    </source>
</evidence>
<comment type="caution">
    <text evidence="8">The sequence shown here is derived from an EMBL/GenBank/DDBJ whole genome shotgun (WGS) entry which is preliminary data.</text>
</comment>
<dbReference type="GO" id="GO:0003796">
    <property type="term" value="F:lysozyme activity"/>
    <property type="evidence" value="ECO:0007669"/>
    <property type="project" value="UniProtKB-EC"/>
</dbReference>
<feature type="non-terminal residue" evidence="8">
    <location>
        <position position="1"/>
    </location>
</feature>
<dbReference type="Proteomes" id="UP000235965">
    <property type="component" value="Unassembled WGS sequence"/>
</dbReference>
<keyword evidence="9" id="KW-1185">Reference proteome</keyword>
<evidence type="ECO:0000256" key="4">
    <source>
        <dbReference type="ARBA" id="ARBA00022638"/>
    </source>
</evidence>
<reference evidence="8 9" key="1">
    <citation type="submission" date="2017-12" db="EMBL/GenBank/DDBJ databases">
        <title>Hemimetabolous genomes reveal molecular basis of termite eusociality.</title>
        <authorList>
            <person name="Harrison M.C."/>
            <person name="Jongepier E."/>
            <person name="Robertson H.M."/>
            <person name="Arning N."/>
            <person name="Bitard-Feildel T."/>
            <person name="Chao H."/>
            <person name="Childers C.P."/>
            <person name="Dinh H."/>
            <person name="Doddapaneni H."/>
            <person name="Dugan S."/>
            <person name="Gowin J."/>
            <person name="Greiner C."/>
            <person name="Han Y."/>
            <person name="Hu H."/>
            <person name="Hughes D.S.T."/>
            <person name="Huylmans A.-K."/>
            <person name="Kemena C."/>
            <person name="Kremer L.P.M."/>
            <person name="Lee S.L."/>
            <person name="Lopez-Ezquerra A."/>
            <person name="Mallet L."/>
            <person name="Monroy-Kuhn J.M."/>
            <person name="Moser A."/>
            <person name="Murali S.C."/>
            <person name="Muzny D.M."/>
            <person name="Otani S."/>
            <person name="Piulachs M.-D."/>
            <person name="Poelchau M."/>
            <person name="Qu J."/>
            <person name="Schaub F."/>
            <person name="Wada-Katsumata A."/>
            <person name="Worley K.C."/>
            <person name="Xie Q."/>
            <person name="Ylla G."/>
            <person name="Poulsen M."/>
            <person name="Gibbs R.A."/>
            <person name="Schal C."/>
            <person name="Richards S."/>
            <person name="Belles X."/>
            <person name="Korb J."/>
            <person name="Bornberg-Bauer E."/>
        </authorList>
    </citation>
    <scope>NUCLEOTIDE SEQUENCE [LARGE SCALE GENOMIC DNA]</scope>
    <source>
        <tissue evidence="8">Whole body</tissue>
    </source>
</reference>
<keyword evidence="4" id="KW-0081">Bacteriolytic enzyme</keyword>
<dbReference type="PROSITE" id="PS51909">
    <property type="entry name" value="LYSOZYME_I"/>
    <property type="match status" value="1"/>
</dbReference>
<dbReference type="Pfam" id="PF05497">
    <property type="entry name" value="Destabilase"/>
    <property type="match status" value="1"/>
</dbReference>
<dbReference type="CDD" id="cd16890">
    <property type="entry name" value="lyz_i"/>
    <property type="match status" value="1"/>
</dbReference>
<dbReference type="Gene3D" id="1.10.530.10">
    <property type="match status" value="1"/>
</dbReference>
<keyword evidence="5" id="KW-0378">Hydrolase</keyword>
<gene>
    <name evidence="8" type="ORF">B7P43_G04578</name>
</gene>
<feature type="disulfide bond" evidence="7">
    <location>
        <begin position="16"/>
        <end position="22"/>
    </location>
</feature>
<evidence type="ECO:0000256" key="7">
    <source>
        <dbReference type="PIRSR" id="PIRSR608597-3"/>
    </source>
</evidence>
<dbReference type="EC" id="3.2.1.17" evidence="2"/>
<evidence type="ECO:0000313" key="8">
    <source>
        <dbReference type="EMBL" id="PNF16070.1"/>
    </source>
</evidence>
<sequence>GQPLSPVTELCLGCLCEANTDCNRSFRCEEGECGLFRISVPYWKDAGSPIIKGDNDTTDGAFERCVLDPYCAASTVQGYMARFRKDCNGDNKVDCQDFALLHYLGAGCEGAPGEDYKQFRDTLNECLAEVTQLATSST</sequence>
<keyword evidence="3" id="KW-0929">Antimicrobial</keyword>
<dbReference type="EMBL" id="NEVH01025128">
    <property type="protein sequence ID" value="PNF16070.1"/>
    <property type="molecule type" value="Genomic_DNA"/>
</dbReference>
<dbReference type="GO" id="GO:0031640">
    <property type="term" value="P:killing of cells of another organism"/>
    <property type="evidence" value="ECO:0007669"/>
    <property type="project" value="UniProtKB-KW"/>
</dbReference>
<protein>
    <recommendedName>
        <fullName evidence="2">lysozyme</fullName>
        <ecNumber evidence="2">3.2.1.17</ecNumber>
    </recommendedName>
</protein>
<dbReference type="InterPro" id="IPR008597">
    <property type="entry name" value="Invert_lysozyme"/>
</dbReference>
<accession>A0A2J7PI97</accession>
<evidence type="ECO:0000313" key="9">
    <source>
        <dbReference type="Proteomes" id="UP000235965"/>
    </source>
</evidence>
<dbReference type="STRING" id="105785.A0A2J7PI97"/>
<feature type="disulfide bond" evidence="7">
    <location>
        <begin position="65"/>
        <end position="71"/>
    </location>
</feature>
<proteinExistence type="predicted"/>